<name>A0A4P7D0W8_9BURK</name>
<dbReference type="EMBL" id="CP038150">
    <property type="protein sequence ID" value="QBR01458.1"/>
    <property type="molecule type" value="Genomic_DNA"/>
</dbReference>
<feature type="compositionally biased region" description="Basic and acidic residues" evidence="1">
    <location>
        <begin position="42"/>
        <end position="54"/>
    </location>
</feature>
<proteinExistence type="predicted"/>
<gene>
    <name evidence="2" type="ORF">E1956_30180</name>
</gene>
<evidence type="ECO:0000313" key="3">
    <source>
        <dbReference type="Proteomes" id="UP000295727"/>
    </source>
</evidence>
<accession>A0A4P7D0W8</accession>
<feature type="region of interest" description="Disordered" evidence="1">
    <location>
        <begin position="1"/>
        <end position="125"/>
    </location>
</feature>
<feature type="compositionally biased region" description="Basic and acidic residues" evidence="1">
    <location>
        <begin position="62"/>
        <end position="83"/>
    </location>
</feature>
<feature type="compositionally biased region" description="Basic residues" evidence="1">
    <location>
        <begin position="84"/>
        <end position="96"/>
    </location>
</feature>
<organism evidence="2 3">
    <name type="scientific">Paraburkholderia pallida</name>
    <dbReference type="NCBI Taxonomy" id="2547399"/>
    <lineage>
        <taxon>Bacteria</taxon>
        <taxon>Pseudomonadati</taxon>
        <taxon>Pseudomonadota</taxon>
        <taxon>Betaproteobacteria</taxon>
        <taxon>Burkholderiales</taxon>
        <taxon>Burkholderiaceae</taxon>
        <taxon>Paraburkholderia</taxon>
    </lineage>
</organism>
<evidence type="ECO:0000256" key="1">
    <source>
        <dbReference type="SAM" id="MobiDB-lite"/>
    </source>
</evidence>
<sequence length="160" mass="18152">MTGNRDAPPRLSQKCPTQHSPRHTGRVAARARFAARVAGLRRLPERHAHGPARPERHRRAEQHRAGRAEHEERRRNDPMDAPRHGRSRRSQRHPHAGGHFDQAPQSLPVRRRHRAYRESDGHAASAILPKCENDLGAARREVRQHARIFVPLAVPAPANP</sequence>
<feature type="compositionally biased region" description="Low complexity" evidence="1">
    <location>
        <begin position="26"/>
        <end position="41"/>
    </location>
</feature>
<protein>
    <submittedName>
        <fullName evidence="2">Uncharacterized protein</fullName>
    </submittedName>
</protein>
<dbReference type="Proteomes" id="UP000295727">
    <property type="component" value="Chromosome 3"/>
</dbReference>
<keyword evidence="3" id="KW-1185">Reference proteome</keyword>
<reference evidence="2 3" key="1">
    <citation type="submission" date="2019-03" db="EMBL/GenBank/DDBJ databases">
        <title>Paraburkholderia sp. 7MH5, isolated from subtropical forest soil.</title>
        <authorList>
            <person name="Gao Z.-H."/>
            <person name="Qiu L.-H."/>
        </authorList>
    </citation>
    <scope>NUCLEOTIDE SEQUENCE [LARGE SCALE GENOMIC DNA]</scope>
    <source>
        <strain evidence="2 3">7MH5</strain>
    </source>
</reference>
<evidence type="ECO:0000313" key="2">
    <source>
        <dbReference type="EMBL" id="QBR01458.1"/>
    </source>
</evidence>
<dbReference type="KEGG" id="ppai:E1956_30180"/>
<dbReference type="AlphaFoldDB" id="A0A4P7D0W8"/>